<organism evidence="3 4">
    <name type="scientific">Fulvivirga kasyanovii</name>
    <dbReference type="NCBI Taxonomy" id="396812"/>
    <lineage>
        <taxon>Bacteria</taxon>
        <taxon>Pseudomonadati</taxon>
        <taxon>Bacteroidota</taxon>
        <taxon>Cytophagia</taxon>
        <taxon>Cytophagales</taxon>
        <taxon>Fulvivirgaceae</taxon>
        <taxon>Fulvivirga</taxon>
    </lineage>
</organism>
<dbReference type="InterPro" id="IPR036956">
    <property type="entry name" value="Impact_N_sf"/>
</dbReference>
<dbReference type="PANTHER" id="PTHR16301">
    <property type="entry name" value="IMPACT-RELATED"/>
    <property type="match status" value="1"/>
</dbReference>
<dbReference type="EMBL" id="SMLW01000633">
    <property type="protein sequence ID" value="MTI27549.1"/>
    <property type="molecule type" value="Genomic_DNA"/>
</dbReference>
<dbReference type="SUPFAM" id="SSF54211">
    <property type="entry name" value="Ribosomal protein S5 domain 2-like"/>
    <property type="match status" value="1"/>
</dbReference>
<sequence length="208" mass="23479">MSKKAESYLTISAPAEGLYKEKGSKFLAFAYPVTSEDDIKDRLDELRKKYYDARHHCYAYVLGADREVYRANDDGEPNHSAGDPILGQINSKQLTNTLVVVVRYFGGTKLGVSGLINAYKVSTEEALNNVQVKKIDITRTINLRYSYDTTNEVMRLINDFEVKITDQVFEADCQLTGEIKIGMTDQLEEKVTLLIDTGHEVSLEYSDD</sequence>
<dbReference type="PROSITE" id="PS00910">
    <property type="entry name" value="UPF0029"/>
    <property type="match status" value="1"/>
</dbReference>
<accession>A0ABW9RTM3</accession>
<feature type="domain" description="Impact N-terminal" evidence="2">
    <location>
        <begin position="22"/>
        <end position="127"/>
    </location>
</feature>
<evidence type="ECO:0000313" key="4">
    <source>
        <dbReference type="Proteomes" id="UP000798808"/>
    </source>
</evidence>
<dbReference type="PANTHER" id="PTHR16301:SF20">
    <property type="entry name" value="IMPACT FAMILY MEMBER YIGZ"/>
    <property type="match status" value="1"/>
</dbReference>
<keyword evidence="4" id="KW-1185">Reference proteome</keyword>
<comment type="similarity">
    <text evidence="1">Belongs to the IMPACT family.</text>
</comment>
<protein>
    <submittedName>
        <fullName evidence="3">YigZ family protein</fullName>
    </submittedName>
</protein>
<dbReference type="RefSeq" id="WP_155174549.1">
    <property type="nucleotide sequence ID" value="NZ_BAAAFL010000002.1"/>
</dbReference>
<comment type="caution">
    <text evidence="3">The sequence shown here is derived from an EMBL/GenBank/DDBJ whole genome shotgun (WGS) entry which is preliminary data.</text>
</comment>
<gene>
    <name evidence="3" type="ORF">E1163_21510</name>
</gene>
<dbReference type="InterPro" id="IPR020568">
    <property type="entry name" value="Ribosomal_Su5_D2-typ_SF"/>
</dbReference>
<dbReference type="Pfam" id="PF01205">
    <property type="entry name" value="Impact_N"/>
    <property type="match status" value="1"/>
</dbReference>
<evidence type="ECO:0000256" key="1">
    <source>
        <dbReference type="ARBA" id="ARBA00007665"/>
    </source>
</evidence>
<proteinExistence type="inferred from homology"/>
<dbReference type="Proteomes" id="UP000798808">
    <property type="component" value="Unassembled WGS sequence"/>
</dbReference>
<name>A0ABW9RTM3_9BACT</name>
<dbReference type="Gene3D" id="3.30.230.30">
    <property type="entry name" value="Impact, N-terminal domain"/>
    <property type="match status" value="1"/>
</dbReference>
<dbReference type="InterPro" id="IPR001498">
    <property type="entry name" value="Impact_N"/>
</dbReference>
<evidence type="ECO:0000313" key="3">
    <source>
        <dbReference type="EMBL" id="MTI27549.1"/>
    </source>
</evidence>
<dbReference type="InterPro" id="IPR023582">
    <property type="entry name" value="Impact"/>
</dbReference>
<reference evidence="3 4" key="1">
    <citation type="submission" date="2019-02" db="EMBL/GenBank/DDBJ databases">
        <authorList>
            <person name="Goldberg S.R."/>
            <person name="Haltli B.A."/>
            <person name="Correa H."/>
            <person name="Russell K.G."/>
        </authorList>
    </citation>
    <scope>NUCLEOTIDE SEQUENCE [LARGE SCALE GENOMIC DNA]</scope>
    <source>
        <strain evidence="3 4">JCM 16186</strain>
    </source>
</reference>
<evidence type="ECO:0000259" key="2">
    <source>
        <dbReference type="Pfam" id="PF01205"/>
    </source>
</evidence>
<dbReference type="InterPro" id="IPR020569">
    <property type="entry name" value="UPF0029_Impact_CS"/>
</dbReference>